<comment type="caution">
    <text evidence="1">The sequence shown here is derived from an EMBL/GenBank/DDBJ whole genome shotgun (WGS) entry which is preliminary data.</text>
</comment>
<evidence type="ECO:0000313" key="2">
    <source>
        <dbReference type="Proteomes" id="UP000442619"/>
    </source>
</evidence>
<gene>
    <name evidence="1" type="ORF">FYJ79_03345</name>
</gene>
<dbReference type="AlphaFoldDB" id="A0A844FT42"/>
<name>A0A844FT42_9FIRM</name>
<sequence length="68" mass="7355">MKDSYATDANAMSIISSREVTSGMDTSFSARNAASSIPCLEELSLIAQTLRFFRSLLLSISFSQAAED</sequence>
<dbReference type="EMBL" id="VUNM01000004">
    <property type="protein sequence ID" value="MST88622.1"/>
    <property type="molecule type" value="Genomic_DNA"/>
</dbReference>
<evidence type="ECO:0000313" key="1">
    <source>
        <dbReference type="EMBL" id="MST88622.1"/>
    </source>
</evidence>
<accession>A0A844FT42</accession>
<organism evidence="1 2">
    <name type="scientific">Sharpea porci</name>
    <dbReference type="NCBI Taxonomy" id="2652286"/>
    <lineage>
        <taxon>Bacteria</taxon>
        <taxon>Bacillati</taxon>
        <taxon>Bacillota</taxon>
        <taxon>Erysipelotrichia</taxon>
        <taxon>Erysipelotrichales</taxon>
        <taxon>Coprobacillaceae</taxon>
        <taxon>Sharpea</taxon>
    </lineage>
</organism>
<reference evidence="1 2" key="1">
    <citation type="submission" date="2019-08" db="EMBL/GenBank/DDBJ databases">
        <title>In-depth cultivation of the pig gut microbiome towards novel bacterial diversity and tailored functional studies.</title>
        <authorList>
            <person name="Wylensek D."/>
            <person name="Hitch T.C.A."/>
            <person name="Clavel T."/>
        </authorList>
    </citation>
    <scope>NUCLEOTIDE SEQUENCE [LARGE SCALE GENOMIC DNA]</scope>
    <source>
        <strain evidence="1 2">CA-Schmier-601-WT-3</strain>
    </source>
</reference>
<keyword evidence="2" id="KW-1185">Reference proteome</keyword>
<dbReference type="Proteomes" id="UP000442619">
    <property type="component" value="Unassembled WGS sequence"/>
</dbReference>
<protein>
    <submittedName>
        <fullName evidence="1">Uncharacterized protein</fullName>
    </submittedName>
</protein>
<proteinExistence type="predicted"/>
<dbReference type="RefSeq" id="WP_154514557.1">
    <property type="nucleotide sequence ID" value="NZ_VUNM01000004.1"/>
</dbReference>